<evidence type="ECO:0000313" key="3">
    <source>
        <dbReference type="Proteomes" id="UP000183658"/>
    </source>
</evidence>
<evidence type="ECO:0000259" key="1">
    <source>
        <dbReference type="Pfam" id="PF12728"/>
    </source>
</evidence>
<dbReference type="PANTHER" id="PTHR34585">
    <property type="match status" value="1"/>
</dbReference>
<dbReference type="OrthoDB" id="1524679at2"/>
<reference evidence="3" key="1">
    <citation type="submission" date="2016-10" db="EMBL/GenBank/DDBJ databases">
        <authorList>
            <person name="Varghese N."/>
            <person name="Submissions S."/>
        </authorList>
    </citation>
    <scope>NUCLEOTIDE SEQUENCE [LARGE SCALE GENOMIC DNA]</scope>
    <source>
        <strain evidence="3">DSM 15719</strain>
    </source>
</reference>
<dbReference type="SUPFAM" id="SSF46955">
    <property type="entry name" value="Putative DNA-binding domain"/>
    <property type="match status" value="1"/>
</dbReference>
<proteinExistence type="predicted"/>
<keyword evidence="3" id="KW-1185">Reference proteome</keyword>
<gene>
    <name evidence="2" type="ORF">SAMN05444355_103300</name>
</gene>
<dbReference type="InterPro" id="IPR041657">
    <property type="entry name" value="HTH_17"/>
</dbReference>
<protein>
    <submittedName>
        <fullName evidence="2">Helix-turn-helix domain-containing protein</fullName>
    </submittedName>
</protein>
<organism evidence="2 3">
    <name type="scientific">Flavobacterium frigoris</name>
    <dbReference type="NCBI Taxonomy" id="229204"/>
    <lineage>
        <taxon>Bacteria</taxon>
        <taxon>Pseudomonadati</taxon>
        <taxon>Bacteroidota</taxon>
        <taxon>Flavobacteriia</taxon>
        <taxon>Flavobacteriales</taxon>
        <taxon>Flavobacteriaceae</taxon>
        <taxon>Flavobacterium</taxon>
    </lineage>
</organism>
<accession>A0A1H9HYE8</accession>
<dbReference type="RefSeq" id="WP_074722601.1">
    <property type="nucleotide sequence ID" value="NZ_CBCRVS010000012.1"/>
</dbReference>
<sequence>MTTENPTLFSHQLITKGDLVEFKNNLIAEIKEIINHNPEPKKWLKSSEVKKLLKISPGTLQNLRVNGTLNYTKIGSIIYYNYNDIQKLLEIN</sequence>
<dbReference type="Proteomes" id="UP000183658">
    <property type="component" value="Unassembled WGS sequence"/>
</dbReference>
<dbReference type="PANTHER" id="PTHR34585:SF22">
    <property type="entry name" value="HELIX-TURN-HELIX DOMAIN-CONTAINING PROTEIN"/>
    <property type="match status" value="1"/>
</dbReference>
<dbReference type="EMBL" id="FOFZ01000003">
    <property type="protein sequence ID" value="SEQ67371.1"/>
    <property type="molecule type" value="Genomic_DNA"/>
</dbReference>
<dbReference type="InterPro" id="IPR009061">
    <property type="entry name" value="DNA-bd_dom_put_sf"/>
</dbReference>
<feature type="domain" description="Helix-turn-helix" evidence="1">
    <location>
        <begin position="43"/>
        <end position="90"/>
    </location>
</feature>
<dbReference type="AlphaFoldDB" id="A0A1H9HYE8"/>
<evidence type="ECO:0000313" key="2">
    <source>
        <dbReference type="EMBL" id="SEQ67371.1"/>
    </source>
</evidence>
<dbReference type="Pfam" id="PF12728">
    <property type="entry name" value="HTH_17"/>
    <property type="match status" value="1"/>
</dbReference>
<name>A0A1H9HYE8_FLAFI</name>